<dbReference type="EMBL" id="JAESWB010000363">
    <property type="protein sequence ID" value="MBL4954762.1"/>
    <property type="molecule type" value="Genomic_DNA"/>
</dbReference>
<keyword evidence="2" id="KW-1185">Reference proteome</keyword>
<dbReference type="InterPro" id="IPR047768">
    <property type="entry name" value="Tn5p-like"/>
</dbReference>
<dbReference type="PANTHER" id="PTHR37319">
    <property type="entry name" value="TRANSPOSASE"/>
    <property type="match status" value="1"/>
</dbReference>
<evidence type="ECO:0000313" key="2">
    <source>
        <dbReference type="Proteomes" id="UP000623967"/>
    </source>
</evidence>
<sequence length="171" mass="19273">YLHPTYAVTPDREPLGILDAWIWAREPLDENGRRDGIKESTRWIESYERVAEQAAMLPETRLVYVADREGDMAALMELADTLGHPADWLIRARHNRNLAEGGKLWDKVEASEVLGEIAFILPGRSGQKARQVRQELRASRLQLPGKGQLEVTCIVAREIDAPAGVKPRRQA</sequence>
<comment type="caution">
    <text evidence="1">The sequence shown here is derived from an EMBL/GenBank/DDBJ whole genome shotgun (WGS) entry which is preliminary data.</text>
</comment>
<name>A0ABS1TTX5_9BACI</name>
<dbReference type="PANTHER" id="PTHR37319:SF1">
    <property type="entry name" value="TRANSPOSASE TN5 DIMERISATION DOMAIN-CONTAINING PROTEIN"/>
    <property type="match status" value="1"/>
</dbReference>
<proteinExistence type="predicted"/>
<dbReference type="Proteomes" id="UP000623967">
    <property type="component" value="Unassembled WGS sequence"/>
</dbReference>
<accession>A0ABS1TTX5</accession>
<dbReference type="Gene3D" id="3.90.350.10">
    <property type="entry name" value="Transposase Inhibitor Protein From Tn5, Chain A, domain 1"/>
    <property type="match status" value="1"/>
</dbReference>
<organism evidence="1 2">
    <name type="scientific">Neobacillus paridis</name>
    <dbReference type="NCBI Taxonomy" id="2803862"/>
    <lineage>
        <taxon>Bacteria</taxon>
        <taxon>Bacillati</taxon>
        <taxon>Bacillota</taxon>
        <taxon>Bacilli</taxon>
        <taxon>Bacillales</taxon>
        <taxon>Bacillaceae</taxon>
        <taxon>Neobacillus</taxon>
    </lineage>
</organism>
<evidence type="ECO:0000313" key="1">
    <source>
        <dbReference type="EMBL" id="MBL4954762.1"/>
    </source>
</evidence>
<dbReference type="SUPFAM" id="SSF53098">
    <property type="entry name" value="Ribonuclease H-like"/>
    <property type="match status" value="1"/>
</dbReference>
<feature type="non-terminal residue" evidence="1">
    <location>
        <position position="1"/>
    </location>
</feature>
<dbReference type="InterPro" id="IPR012337">
    <property type="entry name" value="RNaseH-like_sf"/>
</dbReference>
<gene>
    <name evidence="1" type="ORF">JK635_21625</name>
</gene>
<protein>
    <submittedName>
        <fullName evidence="1">IS4 family transposase</fullName>
    </submittedName>
</protein>
<reference evidence="1 2" key="1">
    <citation type="submission" date="2021-01" db="EMBL/GenBank/DDBJ databases">
        <title>Genome public.</title>
        <authorList>
            <person name="Liu C."/>
            <person name="Sun Q."/>
        </authorList>
    </citation>
    <scope>NUCLEOTIDE SEQUENCE [LARGE SCALE GENOMIC DNA]</scope>
    <source>
        <strain evidence="1 2">YIM B02564</strain>
    </source>
</reference>